<evidence type="ECO:0000313" key="3">
    <source>
        <dbReference type="Proteomes" id="UP001319827"/>
    </source>
</evidence>
<feature type="region of interest" description="Disordered" evidence="1">
    <location>
        <begin position="38"/>
        <end position="72"/>
    </location>
</feature>
<evidence type="ECO:0008006" key="4">
    <source>
        <dbReference type="Google" id="ProtNLM"/>
    </source>
</evidence>
<feature type="region of interest" description="Disordered" evidence="1">
    <location>
        <begin position="1"/>
        <end position="20"/>
    </location>
</feature>
<reference evidence="2 3" key="1">
    <citation type="journal article" date="2016" name="C (Basel)">
        <title>Selective Growth of and Electricity Production by Marine Exoelectrogenic Bacteria in Self-Aggregated Hydrogel of Microbially Reduced Graphene Oxide.</title>
        <authorList>
            <person name="Yoshida N."/>
            <person name="Goto Y."/>
            <person name="Miyata Y."/>
        </authorList>
    </citation>
    <scope>NUCLEOTIDE SEQUENCE [LARGE SCALE GENOMIC DNA]</scope>
    <source>
        <strain evidence="2 3">NIT-T3</strain>
    </source>
</reference>
<gene>
    <name evidence="2" type="ORF">DESUT3_16530</name>
</gene>
<sequence length="72" mass="8483">MAELYREGDAMSMNPSLDKNLERIDEDLTIMEKHAAELADAEDSIQESMKKRDREYKDARLHSVPRPRKHLR</sequence>
<feature type="compositionally biased region" description="Basic and acidic residues" evidence="1">
    <location>
        <begin position="48"/>
        <end position="61"/>
    </location>
</feature>
<evidence type="ECO:0000313" key="2">
    <source>
        <dbReference type="EMBL" id="BCR04584.1"/>
    </source>
</evidence>
<keyword evidence="3" id="KW-1185">Reference proteome</keyword>
<dbReference type="Proteomes" id="UP001319827">
    <property type="component" value="Chromosome"/>
</dbReference>
<organism evidence="2 3">
    <name type="scientific">Desulfuromonas versatilis</name>
    <dbReference type="NCBI Taxonomy" id="2802975"/>
    <lineage>
        <taxon>Bacteria</taxon>
        <taxon>Pseudomonadati</taxon>
        <taxon>Thermodesulfobacteriota</taxon>
        <taxon>Desulfuromonadia</taxon>
        <taxon>Desulfuromonadales</taxon>
        <taxon>Desulfuromonadaceae</taxon>
        <taxon>Desulfuromonas</taxon>
    </lineage>
</organism>
<name>A0ABN6DYK6_9BACT</name>
<dbReference type="RefSeq" id="WP_221252041.1">
    <property type="nucleotide sequence ID" value="NZ_AP024355.1"/>
</dbReference>
<reference evidence="2 3" key="2">
    <citation type="journal article" date="2021" name="Int. J. Syst. Evol. Microbiol.">
        <title>Isolation and Polyphasic Characterization of Desulfuromonas versatilis sp. Nov., an Electrogenic Bacteria Capable of Versatile Metabolism Isolated from a Graphene Oxide-Reducing Enrichment Culture.</title>
        <authorList>
            <person name="Xie L."/>
            <person name="Yoshida N."/>
            <person name="Ishii S."/>
            <person name="Meng L."/>
        </authorList>
    </citation>
    <scope>NUCLEOTIDE SEQUENCE [LARGE SCALE GENOMIC DNA]</scope>
    <source>
        <strain evidence="2 3">NIT-T3</strain>
    </source>
</reference>
<accession>A0ABN6DYK6</accession>
<feature type="compositionally biased region" description="Basic residues" evidence="1">
    <location>
        <begin position="63"/>
        <end position="72"/>
    </location>
</feature>
<dbReference type="EMBL" id="AP024355">
    <property type="protein sequence ID" value="BCR04584.1"/>
    <property type="molecule type" value="Genomic_DNA"/>
</dbReference>
<evidence type="ECO:0000256" key="1">
    <source>
        <dbReference type="SAM" id="MobiDB-lite"/>
    </source>
</evidence>
<protein>
    <recommendedName>
        <fullName evidence="4">t-SNARE coiled-coil homology domain-containing protein</fullName>
    </recommendedName>
</protein>
<proteinExistence type="predicted"/>